<evidence type="ECO:0000313" key="4">
    <source>
        <dbReference type="EMBL" id="GAA4785672.1"/>
    </source>
</evidence>
<keyword evidence="5" id="KW-1185">Reference proteome</keyword>
<feature type="transmembrane region" description="Helical" evidence="1">
    <location>
        <begin position="89"/>
        <end position="109"/>
    </location>
</feature>
<gene>
    <name evidence="4" type="ORF">GCM10023231_11930</name>
</gene>
<dbReference type="Pfam" id="PF04773">
    <property type="entry name" value="FecR"/>
    <property type="match status" value="1"/>
</dbReference>
<feature type="domain" description="Protein FecR C-terminal" evidence="3">
    <location>
        <begin position="310"/>
        <end position="377"/>
    </location>
</feature>
<protein>
    <submittedName>
        <fullName evidence="4">DUF4974 domain-containing protein</fullName>
    </submittedName>
</protein>
<keyword evidence="1" id="KW-0812">Transmembrane</keyword>
<evidence type="ECO:0000259" key="2">
    <source>
        <dbReference type="Pfam" id="PF04773"/>
    </source>
</evidence>
<dbReference type="Gene3D" id="3.55.50.30">
    <property type="match status" value="1"/>
</dbReference>
<feature type="domain" description="FecR protein" evidence="2">
    <location>
        <begin position="181"/>
        <end position="266"/>
    </location>
</feature>
<dbReference type="Proteomes" id="UP001501411">
    <property type="component" value="Unassembled WGS sequence"/>
</dbReference>
<evidence type="ECO:0000256" key="1">
    <source>
        <dbReference type="SAM" id="Phobius"/>
    </source>
</evidence>
<reference evidence="5" key="1">
    <citation type="journal article" date="2019" name="Int. J. Syst. Evol. Microbiol.">
        <title>The Global Catalogue of Microorganisms (GCM) 10K type strain sequencing project: providing services to taxonomists for standard genome sequencing and annotation.</title>
        <authorList>
            <consortium name="The Broad Institute Genomics Platform"/>
            <consortium name="The Broad Institute Genome Sequencing Center for Infectious Disease"/>
            <person name="Wu L."/>
            <person name="Ma J."/>
        </authorList>
    </citation>
    <scope>NUCLEOTIDE SEQUENCE [LARGE SCALE GENOMIC DNA]</scope>
    <source>
        <strain evidence="5">JCM 18200</strain>
    </source>
</reference>
<name>A0ABP9ASL4_9SPHI</name>
<proteinExistence type="predicted"/>
<evidence type="ECO:0000313" key="5">
    <source>
        <dbReference type="Proteomes" id="UP001501411"/>
    </source>
</evidence>
<dbReference type="InterPro" id="IPR032508">
    <property type="entry name" value="FecR_C"/>
</dbReference>
<dbReference type="PIRSF" id="PIRSF018266">
    <property type="entry name" value="FecR"/>
    <property type="match status" value="1"/>
</dbReference>
<keyword evidence="1" id="KW-0472">Membrane</keyword>
<dbReference type="EMBL" id="BAABIQ010000006">
    <property type="protein sequence ID" value="GAA4785672.1"/>
    <property type="molecule type" value="Genomic_DNA"/>
</dbReference>
<accession>A0ABP9ASL4</accession>
<evidence type="ECO:0000259" key="3">
    <source>
        <dbReference type="Pfam" id="PF16344"/>
    </source>
</evidence>
<dbReference type="Gene3D" id="2.60.120.1440">
    <property type="match status" value="1"/>
</dbReference>
<dbReference type="PANTHER" id="PTHR30273:SF2">
    <property type="entry name" value="PROTEIN FECR"/>
    <property type="match status" value="1"/>
</dbReference>
<comment type="caution">
    <text evidence="4">The sequence shown here is derived from an EMBL/GenBank/DDBJ whole genome shotgun (WGS) entry which is preliminary data.</text>
</comment>
<dbReference type="InterPro" id="IPR012373">
    <property type="entry name" value="Ferrdict_sens_TM"/>
</dbReference>
<dbReference type="InterPro" id="IPR006860">
    <property type="entry name" value="FecR"/>
</dbReference>
<keyword evidence="1" id="KW-1133">Transmembrane helix</keyword>
<organism evidence="4 5">
    <name type="scientific">Olivibacter ginsenosidimutans</name>
    <dbReference type="NCBI Taxonomy" id="1176537"/>
    <lineage>
        <taxon>Bacteria</taxon>
        <taxon>Pseudomonadati</taxon>
        <taxon>Bacteroidota</taxon>
        <taxon>Sphingobacteriia</taxon>
        <taxon>Sphingobacteriales</taxon>
        <taxon>Sphingobacteriaceae</taxon>
        <taxon>Olivibacter</taxon>
    </lineage>
</organism>
<sequence>MTPMPAKFEEIQRLYLEKLSGIISDADMEKLEQSIQRDEESRSIWDSLTKKGQSLDLENTLHSIDIQTQLDKVKAQEQQKKQPNSLKRVLFIAASLALLLTCSYFIYFYTISNPSQAVATKSNEQVKLILSGGKTVLLDKQEKQSLTIGGIQIKLSQNKIESVAGSNAADLNTLIVPNKRDYHITLPDGTEVTLNAQSKLRFPAKFIASQREVYVEGEAYFDVAPHADQPFIVHTPLAKVHVLGTTFNVNTYNKNLFCTSLISGKVNIQTADGKALTLKPGFEAVYNKETGLYMQAFEQENRISWLNGVLYFYDMPLEELKNILPRWFDKEVVFSDKSIAKKRISGLIEKDKLPSFIKYVTGSAGVKCELKNNAVYISRR</sequence>
<dbReference type="Pfam" id="PF16344">
    <property type="entry name" value="FecR_C"/>
    <property type="match status" value="1"/>
</dbReference>
<dbReference type="PANTHER" id="PTHR30273">
    <property type="entry name" value="PERIPLASMIC SIGNAL SENSOR AND SIGMA FACTOR ACTIVATOR FECR-RELATED"/>
    <property type="match status" value="1"/>
</dbReference>